<keyword evidence="2" id="KW-0805">Transcription regulation</keyword>
<dbReference type="Pfam" id="PF13424">
    <property type="entry name" value="TPR_12"/>
    <property type="match status" value="1"/>
</dbReference>
<dbReference type="Gene3D" id="1.25.40.10">
    <property type="entry name" value="Tetratricopeptide repeat domain"/>
    <property type="match status" value="2"/>
</dbReference>
<evidence type="ECO:0000259" key="6">
    <source>
        <dbReference type="PROSITE" id="PS51755"/>
    </source>
</evidence>
<feature type="DNA-binding region" description="OmpR/PhoB-type" evidence="5">
    <location>
        <begin position="1"/>
        <end position="101"/>
    </location>
</feature>
<evidence type="ECO:0000256" key="3">
    <source>
        <dbReference type="ARBA" id="ARBA00023125"/>
    </source>
</evidence>
<dbReference type="PRINTS" id="PR00364">
    <property type="entry name" value="DISEASERSIST"/>
</dbReference>
<dbReference type="InterPro" id="IPR005158">
    <property type="entry name" value="BTAD"/>
</dbReference>
<reference evidence="7 8" key="1">
    <citation type="submission" date="2020-08" db="EMBL/GenBank/DDBJ databases">
        <title>Genomic Encyclopedia of Type Strains, Phase IV (KMG-IV): sequencing the most valuable type-strain genomes for metagenomic binning, comparative biology and taxonomic classification.</title>
        <authorList>
            <person name="Goeker M."/>
        </authorList>
    </citation>
    <scope>NUCLEOTIDE SEQUENCE [LARGE SCALE GENOMIC DNA]</scope>
    <source>
        <strain evidence="7 8">DSM 45385</strain>
    </source>
</reference>
<dbReference type="InterPro" id="IPR041664">
    <property type="entry name" value="AAA_16"/>
</dbReference>
<dbReference type="InterPro" id="IPR051677">
    <property type="entry name" value="AfsR-DnrI-RedD_regulator"/>
</dbReference>
<dbReference type="Pfam" id="PF13191">
    <property type="entry name" value="AAA_16"/>
    <property type="match status" value="1"/>
</dbReference>
<evidence type="ECO:0000256" key="4">
    <source>
        <dbReference type="ARBA" id="ARBA00023163"/>
    </source>
</evidence>
<dbReference type="SMART" id="SM01043">
    <property type="entry name" value="BTAD"/>
    <property type="match status" value="1"/>
</dbReference>
<dbReference type="PANTHER" id="PTHR35807:SF1">
    <property type="entry name" value="TRANSCRIPTIONAL REGULATOR REDD"/>
    <property type="match status" value="1"/>
</dbReference>
<evidence type="ECO:0000313" key="8">
    <source>
        <dbReference type="Proteomes" id="UP000568380"/>
    </source>
</evidence>
<dbReference type="Pfam" id="PF03704">
    <property type="entry name" value="BTAD"/>
    <property type="match status" value="1"/>
</dbReference>
<dbReference type="SUPFAM" id="SSF48452">
    <property type="entry name" value="TPR-like"/>
    <property type="match status" value="2"/>
</dbReference>
<name>A0A7W8AEB1_9ACTN</name>
<dbReference type="InterPro" id="IPR016032">
    <property type="entry name" value="Sig_transdc_resp-reg_C-effctor"/>
</dbReference>
<dbReference type="GO" id="GO:0043531">
    <property type="term" value="F:ADP binding"/>
    <property type="evidence" value="ECO:0007669"/>
    <property type="project" value="InterPro"/>
</dbReference>
<gene>
    <name evidence="7" type="ORF">HNR40_010002</name>
</gene>
<accession>A0A7W8AEB1</accession>
<dbReference type="RefSeq" id="WP_184974526.1">
    <property type="nucleotide sequence ID" value="NZ_JACHIN010000023.1"/>
</dbReference>
<evidence type="ECO:0000313" key="7">
    <source>
        <dbReference type="EMBL" id="MBB5084493.1"/>
    </source>
</evidence>
<dbReference type="Gene3D" id="3.40.50.300">
    <property type="entry name" value="P-loop containing nucleotide triphosphate hydrolases"/>
    <property type="match status" value="1"/>
</dbReference>
<evidence type="ECO:0000256" key="5">
    <source>
        <dbReference type="PROSITE-ProRule" id="PRU01091"/>
    </source>
</evidence>
<dbReference type="GO" id="GO:0003677">
    <property type="term" value="F:DNA binding"/>
    <property type="evidence" value="ECO:0007669"/>
    <property type="project" value="UniProtKB-UniRule"/>
</dbReference>
<evidence type="ECO:0000256" key="1">
    <source>
        <dbReference type="ARBA" id="ARBA00005820"/>
    </source>
</evidence>
<dbReference type="SMART" id="SM00862">
    <property type="entry name" value="Trans_reg_C"/>
    <property type="match status" value="1"/>
</dbReference>
<evidence type="ECO:0000256" key="2">
    <source>
        <dbReference type="ARBA" id="ARBA00023015"/>
    </source>
</evidence>
<dbReference type="InterPro" id="IPR036388">
    <property type="entry name" value="WH-like_DNA-bd_sf"/>
</dbReference>
<dbReference type="AlphaFoldDB" id="A0A7W8AEB1"/>
<comment type="similarity">
    <text evidence="1">Belongs to the AfsR/DnrI/RedD regulatory family.</text>
</comment>
<proteinExistence type="inferred from homology"/>
<dbReference type="SUPFAM" id="SSF46894">
    <property type="entry name" value="C-terminal effector domain of the bipartite response regulators"/>
    <property type="match status" value="1"/>
</dbReference>
<dbReference type="EMBL" id="JACHIN010000023">
    <property type="protein sequence ID" value="MBB5084493.1"/>
    <property type="molecule type" value="Genomic_DNA"/>
</dbReference>
<sequence length="923" mass="99488">MAEGIFIRLLGSVSARDGSRAVELGPPRRQAVLAMLAARAGTPVTLDGLVDGVWGERAPRSAVQNVHTYIAGLRRALEPERSPRAPAGLLRGVRGGYLLALDSSCVDSLVFADRVERARSLPADQALAHLEEALGLWRGPALFGLPGPFAEVEGQRLEELRLSAVEERAALLLDAGRDADALDGLEQVARAHPLRERLWELLVRAQAAGGRRAEAARSFEQARHNLAEELGVHPGQGLREALAGLRQAGDRRAPQQLPRDLRAFVGREAETAELCSLLAPPGGTSPASVVAVTGVAGAGKSALAVHVAHLLHTRFPDGRLFTNLRGATPGVRAVSPLEALGRFLRALGVAAEDVPVDLDEAIALWHSRLDGRRLLIVLDDAKDPAQVRPLLSVPAGNAVLLTSRESFSCVDDCAQVSLATLPEPEGAAMLAELVGGERVRAEPRAGRRLVELCGGLPLAIRVAAARLLDDPHAGLARHVALLEDEHSRLEELQAGDIAVRSSLMGSWSALAGSEHERDRQAAAALAALGLLDVAEMSPQVVAALMGTEVAVAERALNRLAAAHLIDRVRSGRYHLHDLVRLFAREIAPEGRREPLLRALGFYAATARAATVLRDPHRVQPAGPPVTAEPQHFADRDEACAWLVAEDPNLVAAAWQAMGEPDDEIAALGVAVTFALLWHQIDACAMADMRRLNERALVVSRRLGQDRLILECHNHLGHTANCYHRTPEAIWHYEQQLDLARRLADPFCEQRALGNMASTQHTGGLFAQALDSALAQLALARREGFAVGERFALFIAGSAYRGLGRSAEARDLLTRAFDLAVEAGDDFQVLSTGRELAELYLDLYDFDEALERLTRTHALAVALNSKKCTIACLMALATAYRRLGDPSKAHAHLTEAAALIEETGDAYHLERLHQEERAVRLDLN</sequence>
<dbReference type="InterPro" id="IPR011990">
    <property type="entry name" value="TPR-like_helical_dom_sf"/>
</dbReference>
<organism evidence="7 8">
    <name type="scientific">Nonomuraea endophytica</name>
    <dbReference type="NCBI Taxonomy" id="714136"/>
    <lineage>
        <taxon>Bacteria</taxon>
        <taxon>Bacillati</taxon>
        <taxon>Actinomycetota</taxon>
        <taxon>Actinomycetes</taxon>
        <taxon>Streptosporangiales</taxon>
        <taxon>Streptosporangiaceae</taxon>
        <taxon>Nonomuraea</taxon>
    </lineage>
</organism>
<dbReference type="InterPro" id="IPR001867">
    <property type="entry name" value="OmpR/PhoB-type_DNA-bd"/>
</dbReference>
<dbReference type="GO" id="GO:0006355">
    <property type="term" value="P:regulation of DNA-templated transcription"/>
    <property type="evidence" value="ECO:0007669"/>
    <property type="project" value="InterPro"/>
</dbReference>
<dbReference type="Proteomes" id="UP000568380">
    <property type="component" value="Unassembled WGS sequence"/>
</dbReference>
<keyword evidence="3 5" id="KW-0238">DNA-binding</keyword>
<dbReference type="CDD" id="cd15831">
    <property type="entry name" value="BTAD"/>
    <property type="match status" value="1"/>
</dbReference>
<dbReference type="SUPFAM" id="SSF52540">
    <property type="entry name" value="P-loop containing nucleoside triphosphate hydrolases"/>
    <property type="match status" value="1"/>
</dbReference>
<keyword evidence="8" id="KW-1185">Reference proteome</keyword>
<comment type="caution">
    <text evidence="7">The sequence shown here is derived from an EMBL/GenBank/DDBJ whole genome shotgun (WGS) entry which is preliminary data.</text>
</comment>
<protein>
    <submittedName>
        <fullName evidence="7">DNA-binding SARP family transcriptional activator</fullName>
    </submittedName>
</protein>
<dbReference type="PROSITE" id="PS51755">
    <property type="entry name" value="OMPR_PHOB"/>
    <property type="match status" value="1"/>
</dbReference>
<keyword evidence="4" id="KW-0804">Transcription</keyword>
<feature type="domain" description="OmpR/PhoB-type" evidence="6">
    <location>
        <begin position="1"/>
        <end position="101"/>
    </location>
</feature>
<dbReference type="PANTHER" id="PTHR35807">
    <property type="entry name" value="TRANSCRIPTIONAL REGULATOR REDD-RELATED"/>
    <property type="match status" value="1"/>
</dbReference>
<dbReference type="Gene3D" id="1.10.10.10">
    <property type="entry name" value="Winged helix-like DNA-binding domain superfamily/Winged helix DNA-binding domain"/>
    <property type="match status" value="1"/>
</dbReference>
<dbReference type="GO" id="GO:0000160">
    <property type="term" value="P:phosphorelay signal transduction system"/>
    <property type="evidence" value="ECO:0007669"/>
    <property type="project" value="InterPro"/>
</dbReference>
<dbReference type="Pfam" id="PF00486">
    <property type="entry name" value="Trans_reg_C"/>
    <property type="match status" value="1"/>
</dbReference>
<dbReference type="InterPro" id="IPR027417">
    <property type="entry name" value="P-loop_NTPase"/>
</dbReference>